<evidence type="ECO:0000313" key="1">
    <source>
        <dbReference type="EMBL" id="GGD63031.1"/>
    </source>
</evidence>
<dbReference type="EMBL" id="BMHP01000002">
    <property type="protein sequence ID" value="GGD63031.1"/>
    <property type="molecule type" value="Genomic_DNA"/>
</dbReference>
<accession>A0A917DSK4</accession>
<gene>
    <name evidence="1" type="ORF">GCM10010911_21040</name>
</gene>
<proteinExistence type="predicted"/>
<protein>
    <submittedName>
        <fullName evidence="1">Uncharacterized protein</fullName>
    </submittedName>
</protein>
<dbReference type="Proteomes" id="UP000612456">
    <property type="component" value="Unassembled WGS sequence"/>
</dbReference>
<reference evidence="1" key="1">
    <citation type="journal article" date="2014" name="Int. J. Syst. Evol. Microbiol.">
        <title>Complete genome sequence of Corynebacterium casei LMG S-19264T (=DSM 44701T), isolated from a smear-ripened cheese.</title>
        <authorList>
            <consortium name="US DOE Joint Genome Institute (JGI-PGF)"/>
            <person name="Walter F."/>
            <person name="Albersmeier A."/>
            <person name="Kalinowski J."/>
            <person name="Ruckert C."/>
        </authorList>
    </citation>
    <scope>NUCLEOTIDE SEQUENCE</scope>
    <source>
        <strain evidence="1">CGMCC 1.15178</strain>
    </source>
</reference>
<sequence>MFGVVQPDFTDIYVDIRHPPLNLISLFYDTKPYNVICPSDIKQADIRVSGHQLAWPIRGY</sequence>
<comment type="caution">
    <text evidence="1">The sequence shown here is derived from an EMBL/GenBank/DDBJ whole genome shotgun (WGS) entry which is preliminary data.</text>
</comment>
<name>A0A917DSK4_9BACL</name>
<organism evidence="1 2">
    <name type="scientific">Paenibacillus nasutitermitis</name>
    <dbReference type="NCBI Taxonomy" id="1652958"/>
    <lineage>
        <taxon>Bacteria</taxon>
        <taxon>Bacillati</taxon>
        <taxon>Bacillota</taxon>
        <taxon>Bacilli</taxon>
        <taxon>Bacillales</taxon>
        <taxon>Paenibacillaceae</taxon>
        <taxon>Paenibacillus</taxon>
    </lineage>
</organism>
<dbReference type="AlphaFoldDB" id="A0A917DSK4"/>
<keyword evidence="2" id="KW-1185">Reference proteome</keyword>
<reference evidence="1" key="2">
    <citation type="submission" date="2020-09" db="EMBL/GenBank/DDBJ databases">
        <authorList>
            <person name="Sun Q."/>
            <person name="Zhou Y."/>
        </authorList>
    </citation>
    <scope>NUCLEOTIDE SEQUENCE</scope>
    <source>
        <strain evidence="1">CGMCC 1.15178</strain>
    </source>
</reference>
<evidence type="ECO:0000313" key="2">
    <source>
        <dbReference type="Proteomes" id="UP000612456"/>
    </source>
</evidence>